<dbReference type="SUPFAM" id="SSF55729">
    <property type="entry name" value="Acyl-CoA N-acyltransferases (Nat)"/>
    <property type="match status" value="1"/>
</dbReference>
<dbReference type="InterPro" id="IPR023343">
    <property type="entry name" value="Penicillin_amidase_dom1"/>
</dbReference>
<comment type="pathway">
    <text evidence="1">Siderophore biosynthesis.</text>
</comment>
<evidence type="ECO:0000256" key="1">
    <source>
        <dbReference type="ARBA" id="ARBA00004924"/>
    </source>
</evidence>
<dbReference type="InterPro" id="IPR029055">
    <property type="entry name" value="Ntn_hydrolases_N"/>
</dbReference>
<dbReference type="PANTHER" id="PTHR34218">
    <property type="entry name" value="PEPTIDASE S45 PENICILLIN AMIDASE"/>
    <property type="match status" value="1"/>
</dbReference>
<keyword evidence="4" id="KW-0865">Zymogen</keyword>
<dbReference type="Gene3D" id="1.10.1400.10">
    <property type="match status" value="1"/>
</dbReference>
<dbReference type="InterPro" id="IPR016181">
    <property type="entry name" value="Acyl_CoA_acyltransferase"/>
</dbReference>
<dbReference type="GO" id="GO:0019290">
    <property type="term" value="P:siderophore biosynthetic process"/>
    <property type="evidence" value="ECO:0007669"/>
    <property type="project" value="InterPro"/>
</dbReference>
<gene>
    <name evidence="7" type="ORF">GLP33_11525</name>
</gene>
<evidence type="ECO:0000313" key="8">
    <source>
        <dbReference type="Proteomes" id="UP000813876"/>
    </source>
</evidence>
<evidence type="ECO:0000256" key="4">
    <source>
        <dbReference type="ARBA" id="ARBA00023145"/>
    </source>
</evidence>
<dbReference type="Gene3D" id="3.40.630.30">
    <property type="match status" value="1"/>
</dbReference>
<comment type="subunit">
    <text evidence="5">Heterodimer of an alpha subunit and a beta subunit processed from the same precursor.</text>
</comment>
<keyword evidence="3" id="KW-0378">Hydrolase</keyword>
<proteinExistence type="inferred from homology"/>
<dbReference type="RefSeq" id="WP_232581301.1">
    <property type="nucleotide sequence ID" value="NZ_WMCP01000012.1"/>
</dbReference>
<dbReference type="PANTHER" id="PTHR34218:SF4">
    <property type="entry name" value="ACYL-HOMOSERINE LACTONE ACYLASE QUIP"/>
    <property type="match status" value="1"/>
</dbReference>
<dbReference type="InterPro" id="IPR019432">
    <property type="entry name" value="Acyltransferase_MbtK/IucB-like"/>
</dbReference>
<dbReference type="Gene3D" id="3.60.20.10">
    <property type="entry name" value="Glutamine Phosphoribosylpyrophosphate, subunit 1, domain 1"/>
    <property type="match status" value="1"/>
</dbReference>
<protein>
    <submittedName>
        <fullName evidence="7">GNAT family N-acetyltransferase</fullName>
    </submittedName>
</protein>
<evidence type="ECO:0000259" key="6">
    <source>
        <dbReference type="SMART" id="SM01006"/>
    </source>
</evidence>
<dbReference type="Gene3D" id="1.10.439.10">
    <property type="entry name" value="Penicillin Amidohydrolase, domain 1"/>
    <property type="match status" value="1"/>
</dbReference>
<name>A0AAW4ZWT5_PHOPO</name>
<dbReference type="Gene3D" id="2.30.120.10">
    <property type="match status" value="1"/>
</dbReference>
<comment type="similarity">
    <text evidence="2">Belongs to the peptidase S45 family.</text>
</comment>
<reference evidence="7" key="1">
    <citation type="submission" date="2019-11" db="EMBL/GenBank/DDBJ databases">
        <title>Comparative genomics of photobacteria reveal adaptation to distinct habitats.</title>
        <authorList>
            <person name="Fuertes-Perez S."/>
            <person name="Hilgarth M."/>
            <person name="Vogel R.F."/>
        </authorList>
    </citation>
    <scope>NUCLEOTIDE SEQUENCE</scope>
    <source>
        <strain evidence="7">TMW2.2145</strain>
    </source>
</reference>
<dbReference type="AlphaFoldDB" id="A0AAW4ZWT5"/>
<dbReference type="InterPro" id="IPR002692">
    <property type="entry name" value="S45"/>
</dbReference>
<evidence type="ECO:0000256" key="2">
    <source>
        <dbReference type="ARBA" id="ARBA00006586"/>
    </source>
</evidence>
<accession>A0AAW4ZWT5</accession>
<organism evidence="7 8">
    <name type="scientific">Photobacterium phosphoreum</name>
    <dbReference type="NCBI Taxonomy" id="659"/>
    <lineage>
        <taxon>Bacteria</taxon>
        <taxon>Pseudomonadati</taxon>
        <taxon>Pseudomonadota</taxon>
        <taxon>Gammaproteobacteria</taxon>
        <taxon>Vibrionales</taxon>
        <taxon>Vibrionaceae</taxon>
        <taxon>Photobacterium</taxon>
    </lineage>
</organism>
<dbReference type="InterPro" id="IPR043147">
    <property type="entry name" value="Penicillin_amidase_A-knob"/>
</dbReference>
<dbReference type="Pfam" id="PF13523">
    <property type="entry name" value="Acetyltransf_8"/>
    <property type="match status" value="1"/>
</dbReference>
<dbReference type="GO" id="GO:0016811">
    <property type="term" value="F:hydrolase activity, acting on carbon-nitrogen (but not peptide) bonds, in linear amides"/>
    <property type="evidence" value="ECO:0007669"/>
    <property type="project" value="InterPro"/>
</dbReference>
<dbReference type="Proteomes" id="UP000813876">
    <property type="component" value="Unassembled WGS sequence"/>
</dbReference>
<dbReference type="EMBL" id="WMCP01000012">
    <property type="protein sequence ID" value="MCF2302362.1"/>
    <property type="molecule type" value="Genomic_DNA"/>
</dbReference>
<feature type="domain" description="Acyltransferase MbtK/IucB-like conserved" evidence="6">
    <location>
        <begin position="706"/>
        <end position="753"/>
    </location>
</feature>
<dbReference type="SUPFAM" id="SSF56235">
    <property type="entry name" value="N-terminal nucleophile aminohydrolases (Ntn hydrolases)"/>
    <property type="match status" value="1"/>
</dbReference>
<dbReference type="InterPro" id="IPR043146">
    <property type="entry name" value="Penicillin_amidase_N_B-knob"/>
</dbReference>
<sequence>MSFQIYRDKWGIPHIRAGSELELAYAQGVNVALDRGWQLEVERLRSKGVSAAALGKEYLEWDKFARRSKLDETAINCFQQLDSDTREWLCEYVKGVNSALGKNKNTAFEKHAIEPQAWEPWTPISVWFSTHILMGGFPSKIWREELIQRLGEQYLDYFTSEDLWRAESNGWYIPPSKTLSGKSIQAGDPHRVIELPCCYQQVHLSCDEYTVLGFAIPGIPGIAHFGHAGSVAWSITNAMADYQDLFFERIYQKGDAYYCQGPEGEEPVDICKEVIEVRGEKSVKIDVLETPRGPIIVEGRDARLPISIQLPARKYSVSGFEALRSLLHAESVDDVEQAFSYWVEPVNVLQISDVNGKFISKVVGQVPDRSTENFKRIVPAWSPDSVWIGRIEGKRSDNSEQAAVMANQRGLASDMGTEFSPEHRANRILSLVNFRDLWSVGEVQQIHTDTYLSTAPIILDIVASLSDLSQAAFRLQQILIRWDCNMEANSVEAALFSKLRANVVQQVSKVPDFQVMNSIIEQSEYSELFYPWLSLTSRIAFALNTLLTNEDLGLDVTSIVRKSLIDLSAEQHLDETWAEIHTITPWNTYRDERLNSWPGIGGDHDCVLSSYSVPGLTHSCWRAPVARYIWDLENIENSQWIVQFGANDDPVHEHFSNQFDIWRQGSLVPVSVEWDEMRLESTVELSEVNLCNYSHAVNGLGRFEVRPVNPRHDSDLIHSWVTQERAQFWGMANYDKQYIEFIYQYLDVHPHHDIFFIAFENQSVALVQLYDPRYEEVGDKFVTQAGDIGLHIFVAPAKNPVAGFTQGIFNTIKDYVFSNSDNKRIVAEPDSHNIKALSRFKRLGFVFGEQVELTSKTAQLVYFEREVR</sequence>
<comment type="caution">
    <text evidence="7">The sequence shown here is derived from an EMBL/GenBank/DDBJ whole genome shotgun (WGS) entry which is preliminary data.</text>
</comment>
<dbReference type="GO" id="GO:0017000">
    <property type="term" value="P:antibiotic biosynthetic process"/>
    <property type="evidence" value="ECO:0007669"/>
    <property type="project" value="InterPro"/>
</dbReference>
<evidence type="ECO:0000313" key="7">
    <source>
        <dbReference type="EMBL" id="MCF2302362.1"/>
    </source>
</evidence>
<evidence type="ECO:0000256" key="3">
    <source>
        <dbReference type="ARBA" id="ARBA00022801"/>
    </source>
</evidence>
<dbReference type="GO" id="GO:0016746">
    <property type="term" value="F:acyltransferase activity"/>
    <property type="evidence" value="ECO:0007669"/>
    <property type="project" value="InterPro"/>
</dbReference>
<dbReference type="SMART" id="SM01006">
    <property type="entry name" value="AlcB"/>
    <property type="match status" value="1"/>
</dbReference>
<dbReference type="Pfam" id="PF01804">
    <property type="entry name" value="Penicil_amidase"/>
    <property type="match status" value="1"/>
</dbReference>
<evidence type="ECO:0000256" key="5">
    <source>
        <dbReference type="ARBA" id="ARBA00038735"/>
    </source>
</evidence>